<protein>
    <recommendedName>
        <fullName evidence="4">DUF1311 domain-containing protein</fullName>
    </recommendedName>
</protein>
<keyword evidence="3" id="KW-1185">Reference proteome</keyword>
<organism evidence="2 3">
    <name type="scientific">Pseudoalteromonas piscicida</name>
    <dbReference type="NCBI Taxonomy" id="43662"/>
    <lineage>
        <taxon>Bacteria</taxon>
        <taxon>Pseudomonadati</taxon>
        <taxon>Pseudomonadota</taxon>
        <taxon>Gammaproteobacteria</taxon>
        <taxon>Alteromonadales</taxon>
        <taxon>Pseudoalteromonadaceae</taxon>
        <taxon>Pseudoalteromonas</taxon>
    </lineage>
</organism>
<name>A0ABN5CGA3_PSEO7</name>
<feature type="chain" id="PRO_5047121638" description="DUF1311 domain-containing protein" evidence="1">
    <location>
        <begin position="22"/>
        <end position="307"/>
    </location>
</feature>
<evidence type="ECO:0008006" key="4">
    <source>
        <dbReference type="Google" id="ProtNLM"/>
    </source>
</evidence>
<keyword evidence="1" id="KW-0732">Signal</keyword>
<evidence type="ECO:0000313" key="2">
    <source>
        <dbReference type="EMBL" id="ATD05887.1"/>
    </source>
</evidence>
<proteinExistence type="predicted"/>
<reference evidence="2 3" key="1">
    <citation type="submission" date="2015-06" db="EMBL/GenBank/DDBJ databases">
        <authorList>
            <person name="Xie B.-B."/>
            <person name="Rong J.-C."/>
            <person name="Qin Q.-L."/>
            <person name="Zhang Y.-Z."/>
        </authorList>
    </citation>
    <scope>NUCLEOTIDE SEQUENCE [LARGE SCALE GENOMIC DNA]</scope>
    <source>
        <strain evidence="2 3">JCM 20779</strain>
    </source>
</reference>
<dbReference type="Proteomes" id="UP000016521">
    <property type="component" value="Chromosome I"/>
</dbReference>
<sequence>MSKYLLAGLLLSGGMSVHGNATEQTIFDANTMCTAKQTTEGTRYFPPCAYSPTQVYAEQELSYSSPSIVRNGLFKTAIEYTFQCESIRPLSLRYSVESDGVASISNRISGAASSELNTIPLTHGFSNSYISFEAMSGITGFQAIKPGCKLVVSKVVTYPEPTYFNQVASSLSSWNSTLSTMINISTPSTGYLTLLNSIDNTLDTLEFVLFEVEDPITIEQLNSDISQLRASKQILEQNCRAGTSAQLCTAELANIRSYANSSILLNEMKAQDLYRYINSQVNWLADKSIGRDYSMLSLVKNKLARIQ</sequence>
<evidence type="ECO:0000313" key="3">
    <source>
        <dbReference type="Proteomes" id="UP000016521"/>
    </source>
</evidence>
<accession>A0ABN5CGA3</accession>
<dbReference type="RefSeq" id="WP_010369058.1">
    <property type="nucleotide sequence ID" value="NZ_CP011924.1"/>
</dbReference>
<gene>
    <name evidence="2" type="ORF">PPIS_a0623</name>
</gene>
<evidence type="ECO:0000256" key="1">
    <source>
        <dbReference type="SAM" id="SignalP"/>
    </source>
</evidence>
<feature type="signal peptide" evidence="1">
    <location>
        <begin position="1"/>
        <end position="21"/>
    </location>
</feature>
<dbReference type="EMBL" id="CP011924">
    <property type="protein sequence ID" value="ATD05887.1"/>
    <property type="molecule type" value="Genomic_DNA"/>
</dbReference>